<evidence type="ECO:0000313" key="3">
    <source>
        <dbReference type="EMBL" id="ORX08780.1"/>
    </source>
</evidence>
<dbReference type="RefSeq" id="WP_085670332.1">
    <property type="nucleotide sequence ID" value="NZ_LQPW01000048.1"/>
</dbReference>
<dbReference type="STRING" id="1787.A5725_04985"/>
<keyword evidence="1" id="KW-0812">Transmembrane</keyword>
<gene>
    <name evidence="3" type="ORF">AWC27_24815</name>
</gene>
<dbReference type="Pfam" id="PF14258">
    <property type="entry name" value="DUF4350"/>
    <property type="match status" value="1"/>
</dbReference>
<dbReference type="EMBL" id="LQPW01000048">
    <property type="protein sequence ID" value="ORX08780.1"/>
    <property type="molecule type" value="Genomic_DNA"/>
</dbReference>
<keyword evidence="4" id="KW-1185">Reference proteome</keyword>
<comment type="caution">
    <text evidence="3">The sequence shown here is derived from an EMBL/GenBank/DDBJ whole genome shotgun (WGS) entry which is preliminary data.</text>
</comment>
<evidence type="ECO:0000256" key="1">
    <source>
        <dbReference type="SAM" id="Phobius"/>
    </source>
</evidence>
<name>A0A1X2ERA5_MYCSZ</name>
<accession>A0A1X2ERA5</accession>
<reference evidence="3 4" key="1">
    <citation type="submission" date="2016-01" db="EMBL/GenBank/DDBJ databases">
        <title>The new phylogeny of the genus Mycobacterium.</title>
        <authorList>
            <person name="Tarcisio F."/>
            <person name="Conor M."/>
            <person name="Antonella G."/>
            <person name="Elisabetta G."/>
            <person name="Giulia F.S."/>
            <person name="Sara T."/>
            <person name="Anna F."/>
            <person name="Clotilde B."/>
            <person name="Roberto B."/>
            <person name="Veronica D.S."/>
            <person name="Fabio R."/>
            <person name="Monica P."/>
            <person name="Olivier J."/>
            <person name="Enrico T."/>
            <person name="Nicola S."/>
        </authorList>
    </citation>
    <scope>NUCLEOTIDE SEQUENCE [LARGE SCALE GENOMIC DNA]</scope>
    <source>
        <strain evidence="3 4">DSM 44166</strain>
    </source>
</reference>
<organism evidence="3 4">
    <name type="scientific">Mycobacterium szulgai</name>
    <dbReference type="NCBI Taxonomy" id="1787"/>
    <lineage>
        <taxon>Bacteria</taxon>
        <taxon>Bacillati</taxon>
        <taxon>Actinomycetota</taxon>
        <taxon>Actinomycetes</taxon>
        <taxon>Mycobacteriales</taxon>
        <taxon>Mycobacteriaceae</taxon>
        <taxon>Mycobacterium</taxon>
    </lineage>
</organism>
<feature type="domain" description="DUF4350" evidence="2">
    <location>
        <begin position="53"/>
        <end position="220"/>
    </location>
</feature>
<dbReference type="Proteomes" id="UP000193317">
    <property type="component" value="Unassembled WGS sequence"/>
</dbReference>
<feature type="transmembrane region" description="Helical" evidence="1">
    <location>
        <begin position="24"/>
        <end position="44"/>
    </location>
</feature>
<evidence type="ECO:0000313" key="4">
    <source>
        <dbReference type="Proteomes" id="UP000193317"/>
    </source>
</evidence>
<proteinExistence type="predicted"/>
<evidence type="ECO:0000259" key="2">
    <source>
        <dbReference type="Pfam" id="PF14258"/>
    </source>
</evidence>
<dbReference type="InterPro" id="IPR025646">
    <property type="entry name" value="DUF4350"/>
</dbReference>
<keyword evidence="1" id="KW-0472">Membrane</keyword>
<sequence>MGAGPMTSTGLAPAPPRQRRPWRAILLALAAITIVASITTYLTAPRPGGTMDPESTSSAGAHALVTLLREGGVEVVVAHTIADVEGAARSGSQLLVAQTQYLTDNALLDRLAKVPGDLFLVEPTSRTRNALTPGLRIGKAGPFDSQPDCQLREATRAGKVKFGPTDTYRAKGELDLISCYEGALVRFRDDGRTITVVGSSDFMTNDGLLQEGNAALAMNLAGAQPRLVWYAPDRIEGEKSSPSSIYDLIPANVTWIVWQLWLVVILVALWKGRRIGPLVAEELPVVVRASETVEGRGRLYRSRRARDRAAQALRTATLQRLVPRLGIGANAAPPAVVMTVAQRWGHHPLAGDGADPEFVRYHLFGPPPATDNDLLQLARALDDIERQVTHS</sequence>
<protein>
    <recommendedName>
        <fullName evidence="2">DUF4350 domain-containing protein</fullName>
    </recommendedName>
</protein>
<dbReference type="AlphaFoldDB" id="A0A1X2ERA5"/>
<keyword evidence="1" id="KW-1133">Transmembrane helix</keyword>